<dbReference type="Proteomes" id="UP000829291">
    <property type="component" value="Chromosome 7"/>
</dbReference>
<reference evidence="4" key="1">
    <citation type="submission" date="2025-08" db="UniProtKB">
        <authorList>
            <consortium name="RefSeq"/>
        </authorList>
    </citation>
    <scope>IDENTIFICATION</scope>
    <source>
        <tissue evidence="4">Thorax and Abdomen</tissue>
    </source>
</reference>
<name>A0A6J0C1P2_NEOLC</name>
<organism evidence="4">
    <name type="scientific">Neodiprion lecontei</name>
    <name type="common">Redheaded pine sawfly</name>
    <dbReference type="NCBI Taxonomy" id="441921"/>
    <lineage>
        <taxon>Eukaryota</taxon>
        <taxon>Metazoa</taxon>
        <taxon>Ecdysozoa</taxon>
        <taxon>Arthropoda</taxon>
        <taxon>Hexapoda</taxon>
        <taxon>Insecta</taxon>
        <taxon>Pterygota</taxon>
        <taxon>Neoptera</taxon>
        <taxon>Endopterygota</taxon>
        <taxon>Hymenoptera</taxon>
        <taxon>Tenthredinoidea</taxon>
        <taxon>Diprionidae</taxon>
        <taxon>Diprioninae</taxon>
        <taxon>Neodiprion</taxon>
    </lineage>
</organism>
<dbReference type="RefSeq" id="XP_015520442.2">
    <property type="nucleotide sequence ID" value="XM_015664956.2"/>
</dbReference>
<accession>A0A6J0C1P2</accession>
<dbReference type="GeneID" id="107224775"/>
<dbReference type="AlphaFoldDB" id="A0A6J0C1P2"/>
<feature type="coiled-coil region" evidence="1">
    <location>
        <begin position="306"/>
        <end position="340"/>
    </location>
</feature>
<dbReference type="KEGG" id="nlo:107224775"/>
<sequence length="531" mass="57126">MKTFAVVAALLQVAVSSHVAVRLPYLNPAGVNYVGGVSAHGAPLVSAPGPNLEYQHEEAALQYAQHPHGLEYEHHHQGVEYAQHSHGLEYAHYPQAQLQYAAHAPAHVEAHHVGYATAQVPAVAAVPVVKHVPALAEVPVTKIEAQHGFVEKQVDVAKPAVATKKFQVRRPAIQKHFYDIEEHVVVRPAGTALVELAEPLSKVQKGPTVVQALEHAAPLSVSAVADEHHHHHEHHLDAHSHGTIHVTPTPGFVHATPTPVYAHEAVHVTPAPVLVSSPSPSPVFVSSTVAPHYEESDSVIVENANFRNSAASLRQKERQIEDLEHQQDILKAEINAERSAQVHSAHSGDHHGVVTHSNGSPLEKHVARLAAHEAGPAIVPSVKSSPEEAHANQHKLIELLTARGGVAEVGFGREGPANYVGDAGHVRARVLSATPSPDYAHPTGERVSTRRVVVSRPIETLQEFDVVEPATKIERVSYQQPTVIKTARTHHVKVPTSVPVYGKALAPAVAHASVPVFQKTVTPAAEYGYYH</sequence>
<dbReference type="InParanoid" id="A0A6J0C1P2"/>
<keyword evidence="3" id="KW-1185">Reference proteome</keyword>
<feature type="chain" id="PRO_5046449902" evidence="2">
    <location>
        <begin position="17"/>
        <end position="531"/>
    </location>
</feature>
<dbReference type="OrthoDB" id="6630845at2759"/>
<evidence type="ECO:0000313" key="3">
    <source>
        <dbReference type="Proteomes" id="UP000829291"/>
    </source>
</evidence>
<evidence type="ECO:0000256" key="2">
    <source>
        <dbReference type="SAM" id="SignalP"/>
    </source>
</evidence>
<proteinExistence type="predicted"/>
<evidence type="ECO:0000256" key="1">
    <source>
        <dbReference type="SAM" id="Coils"/>
    </source>
</evidence>
<protein>
    <submittedName>
        <fullName evidence="4">Uncharacterized protein LOC107224775</fullName>
    </submittedName>
</protein>
<evidence type="ECO:0000313" key="4">
    <source>
        <dbReference type="RefSeq" id="XP_015520442.2"/>
    </source>
</evidence>
<keyword evidence="1" id="KW-0175">Coiled coil</keyword>
<gene>
    <name evidence="4" type="primary">LOC107224775</name>
</gene>
<feature type="signal peptide" evidence="2">
    <location>
        <begin position="1"/>
        <end position="16"/>
    </location>
</feature>
<keyword evidence="2" id="KW-0732">Signal</keyword>